<evidence type="ECO:0000256" key="1">
    <source>
        <dbReference type="ARBA" id="ARBA00022473"/>
    </source>
</evidence>
<dbReference type="PANTHER" id="PTHR24179:SF21">
    <property type="entry name" value="MYOSIN BINDING SUBUNIT, ISOFORM O"/>
    <property type="match status" value="1"/>
</dbReference>
<dbReference type="Proteomes" id="UP001174909">
    <property type="component" value="Unassembled WGS sequence"/>
</dbReference>
<keyword evidence="2" id="KW-0677">Repeat</keyword>
<evidence type="ECO:0000256" key="5">
    <source>
        <dbReference type="SAM" id="MobiDB-lite"/>
    </source>
</evidence>
<accession>A0AA35SQJ6</accession>
<feature type="repeat" description="ANK" evidence="4">
    <location>
        <begin position="112"/>
        <end position="144"/>
    </location>
</feature>
<reference evidence="6" key="1">
    <citation type="submission" date="2023-03" db="EMBL/GenBank/DDBJ databases">
        <authorList>
            <person name="Steffen K."/>
            <person name="Cardenas P."/>
        </authorList>
    </citation>
    <scope>NUCLEOTIDE SEQUENCE</scope>
</reference>
<dbReference type="SUPFAM" id="SSF48403">
    <property type="entry name" value="Ankyrin repeat"/>
    <property type="match status" value="1"/>
</dbReference>
<evidence type="ECO:0000256" key="4">
    <source>
        <dbReference type="PROSITE-ProRule" id="PRU00023"/>
    </source>
</evidence>
<keyword evidence="7" id="KW-1185">Reference proteome</keyword>
<name>A0AA35SQJ6_GEOBA</name>
<feature type="region of interest" description="Disordered" evidence="5">
    <location>
        <begin position="681"/>
        <end position="818"/>
    </location>
</feature>
<feature type="repeat" description="ANK" evidence="4">
    <location>
        <begin position="624"/>
        <end position="656"/>
    </location>
</feature>
<dbReference type="InterPro" id="IPR002110">
    <property type="entry name" value="Ankyrin_rpt"/>
</dbReference>
<gene>
    <name evidence="6" type="ORF">GBAR_LOCUS18568</name>
</gene>
<proteinExistence type="inferred from homology"/>
<dbReference type="AlphaFoldDB" id="A0AA35SQJ6"/>
<feature type="repeat" description="ANK" evidence="4">
    <location>
        <begin position="79"/>
        <end position="111"/>
    </location>
</feature>
<dbReference type="PRINTS" id="PR01415">
    <property type="entry name" value="ANKYRIN"/>
</dbReference>
<feature type="region of interest" description="Disordered" evidence="5">
    <location>
        <begin position="1"/>
        <end position="43"/>
    </location>
</feature>
<feature type="compositionally biased region" description="Basic and acidic residues" evidence="5">
    <location>
        <begin position="806"/>
        <end position="818"/>
    </location>
</feature>
<feature type="compositionally biased region" description="Low complexity" evidence="5">
    <location>
        <begin position="756"/>
        <end position="778"/>
    </location>
</feature>
<feature type="repeat" description="ANK" evidence="4">
    <location>
        <begin position="591"/>
        <end position="623"/>
    </location>
</feature>
<dbReference type="GO" id="GO:0019208">
    <property type="term" value="F:phosphatase regulator activity"/>
    <property type="evidence" value="ECO:0007669"/>
    <property type="project" value="TreeGrafter"/>
</dbReference>
<protein>
    <submittedName>
        <fullName evidence="6">Protein phosphatase 1 regulatory inhibitor subunit 16B</fullName>
    </submittedName>
</protein>
<feature type="compositionally biased region" description="Polar residues" evidence="5">
    <location>
        <begin position="795"/>
        <end position="805"/>
    </location>
</feature>
<dbReference type="InterPro" id="IPR036770">
    <property type="entry name" value="Ankyrin_rpt-contain_sf"/>
</dbReference>
<dbReference type="GO" id="GO:0004857">
    <property type="term" value="F:enzyme inhibitor activity"/>
    <property type="evidence" value="ECO:0007669"/>
    <property type="project" value="TreeGrafter"/>
</dbReference>
<feature type="compositionally biased region" description="Low complexity" evidence="5">
    <location>
        <begin position="413"/>
        <end position="432"/>
    </location>
</feature>
<dbReference type="GO" id="GO:0005737">
    <property type="term" value="C:cytoplasm"/>
    <property type="evidence" value="ECO:0007669"/>
    <property type="project" value="TreeGrafter"/>
</dbReference>
<feature type="region of interest" description="Disordered" evidence="5">
    <location>
        <begin position="346"/>
        <end position="366"/>
    </location>
</feature>
<sequence>MAGSAVTADGLPPPTARDRRGGQNRGDQQSFPGGGEHGGKKTMLSKSEQLMEAVRRGELTAVRRLVDKSGADVCTVNTYGLSCLQLAIIGGHTKLAEFIIQRGANIHSIDSQGWTALHDAAQMDMKGLVRKLVSKGCGVTATTDLGELPIDVAASVDMERTLCAQMALAGEEKLARDYEEYLGLGHVTDENRVIFPMSHRGPLPMCFTNSHAAAYARFSPLPNKMQLQRRHSSPVLPISLHRPTTTVGHQHHGPSKLKRTVAFIEEEEAEEKPRENRPEAATGNDLRHHTKLQEAVIDPPMHCSGHHLLHDTGRHHQYYRSSGSINAPRQPRPSSIVVASAGVAGGGRANPSGIRGSAANSNVRSLHRREKRAELGAFRSSATLSAALGVCFDSVATTFDGGDSPADEDLSPDDPTSSTADSTPAGAGATDDFTNRTRKISFCEQSVYAAMARTKLGPSSVASAAKERAAGHLCDAERRELQELKGTGVGERVMDEPDADDHDIAVSRGIAIANLKRLPRKPSIIFPEQRRRSSAEGVPAASGGGASYRRRSVTFQPEVLLQEMILDGDLLAVKKILDSGTLEDINKLSPAGLTALHQSAIDGHLECAKALVASGANINCTDCELWTPLHAAAMSGKIEVVRYLLSHGADMHLKNESQQTAYDVAKTGPIRKLLLCAMNGKSPDADEISDGEYSEEEDREYSHMESESDDDGEEPCYFDSPKTSHENSASPSPDFGEDSVFVNGTKRLPPPATEGLTTILDSSSTTDNSRSSSLSNNNAAVGEESGGNDFASEDQGISTMDGSSDCSHRSRMLSEDEGTTRDVLDADLIPGTLDYRFQEASLSCNVDTLLKLVKHRTEIDLNRVNKSSGDHRTPPRCTGGKLCYGSTPCQRL</sequence>
<comment type="caution">
    <text evidence="6">The sequence shown here is derived from an EMBL/GenBank/DDBJ whole genome shotgun (WGS) entry which is preliminary data.</text>
</comment>
<feature type="region of interest" description="Disordered" evidence="5">
    <location>
        <begin position="402"/>
        <end position="432"/>
    </location>
</feature>
<dbReference type="SMART" id="SM00248">
    <property type="entry name" value="ANK"/>
    <property type="match status" value="6"/>
</dbReference>
<evidence type="ECO:0000313" key="7">
    <source>
        <dbReference type="Proteomes" id="UP001174909"/>
    </source>
</evidence>
<evidence type="ECO:0000256" key="2">
    <source>
        <dbReference type="ARBA" id="ARBA00022737"/>
    </source>
</evidence>
<evidence type="ECO:0000256" key="3">
    <source>
        <dbReference type="ARBA" id="ARBA00038386"/>
    </source>
</evidence>
<dbReference type="Pfam" id="PF12796">
    <property type="entry name" value="Ank_2"/>
    <property type="match status" value="2"/>
</dbReference>
<dbReference type="InterPro" id="IPR051226">
    <property type="entry name" value="PP1_Regulatory_Subunit"/>
</dbReference>
<feature type="compositionally biased region" description="Acidic residues" evidence="5">
    <location>
        <begin position="685"/>
        <end position="699"/>
    </location>
</feature>
<dbReference type="PROSITE" id="PS50088">
    <property type="entry name" value="ANK_REPEAT"/>
    <property type="match status" value="4"/>
</dbReference>
<dbReference type="PROSITE" id="PS50297">
    <property type="entry name" value="ANK_REP_REGION"/>
    <property type="match status" value="3"/>
</dbReference>
<dbReference type="PANTHER" id="PTHR24179">
    <property type="entry name" value="PROTEIN PHOSPHATASE 1 REGULATORY SUBUNIT 12"/>
    <property type="match status" value="1"/>
</dbReference>
<organism evidence="6 7">
    <name type="scientific">Geodia barretti</name>
    <name type="common">Barrett's horny sponge</name>
    <dbReference type="NCBI Taxonomy" id="519541"/>
    <lineage>
        <taxon>Eukaryota</taxon>
        <taxon>Metazoa</taxon>
        <taxon>Porifera</taxon>
        <taxon>Demospongiae</taxon>
        <taxon>Heteroscleromorpha</taxon>
        <taxon>Tetractinellida</taxon>
        <taxon>Astrophorina</taxon>
        <taxon>Geodiidae</taxon>
        <taxon>Geodia</taxon>
    </lineage>
</organism>
<feature type="compositionally biased region" description="Acidic residues" evidence="5">
    <location>
        <begin position="707"/>
        <end position="716"/>
    </location>
</feature>
<keyword evidence="1" id="KW-0217">Developmental protein</keyword>
<feature type="region of interest" description="Disordered" evidence="5">
    <location>
        <begin position="266"/>
        <end position="287"/>
    </location>
</feature>
<comment type="similarity">
    <text evidence="3">Belongs to the NRARP family.</text>
</comment>
<dbReference type="Gene3D" id="1.25.40.20">
    <property type="entry name" value="Ankyrin repeat-containing domain"/>
    <property type="match status" value="2"/>
</dbReference>
<evidence type="ECO:0000313" key="6">
    <source>
        <dbReference type="EMBL" id="CAI8032901.1"/>
    </source>
</evidence>
<dbReference type="EMBL" id="CASHTH010002633">
    <property type="protein sequence ID" value="CAI8032901.1"/>
    <property type="molecule type" value="Genomic_DNA"/>
</dbReference>
<keyword evidence="4" id="KW-0040">ANK repeat</keyword>